<reference evidence="2" key="1">
    <citation type="submission" date="2020-05" db="EMBL/GenBank/DDBJ databases">
        <title>Mycena genomes resolve the evolution of fungal bioluminescence.</title>
        <authorList>
            <person name="Tsai I.J."/>
        </authorList>
    </citation>
    <scope>NUCLEOTIDE SEQUENCE</scope>
    <source>
        <strain evidence="2">CCC161011</strain>
    </source>
</reference>
<feature type="signal peptide" evidence="1">
    <location>
        <begin position="1"/>
        <end position="26"/>
    </location>
</feature>
<accession>A0A8H6YFS5</accession>
<proteinExistence type="predicted"/>
<feature type="chain" id="PRO_5034537161" description="Secreted protein" evidence="1">
    <location>
        <begin position="27"/>
        <end position="92"/>
    </location>
</feature>
<evidence type="ECO:0000256" key="1">
    <source>
        <dbReference type="SAM" id="SignalP"/>
    </source>
</evidence>
<gene>
    <name evidence="2" type="ORF">MVEN_00866800</name>
</gene>
<evidence type="ECO:0000313" key="3">
    <source>
        <dbReference type="Proteomes" id="UP000620124"/>
    </source>
</evidence>
<keyword evidence="3" id="KW-1185">Reference proteome</keyword>
<dbReference type="AlphaFoldDB" id="A0A8H6YFS5"/>
<protein>
    <recommendedName>
        <fullName evidence="4">Secreted protein</fullName>
    </recommendedName>
</protein>
<sequence>MPRTSSARAVLSVATMLIAALGSVAALIHTATEPIHATDGSHCVQCRCHAHPHRRRIHRYLRLLVGFPPWSTPSVLPSLLQGLSRPPDVLMP</sequence>
<evidence type="ECO:0000313" key="2">
    <source>
        <dbReference type="EMBL" id="KAF7358184.1"/>
    </source>
</evidence>
<keyword evidence="1" id="KW-0732">Signal</keyword>
<dbReference type="Proteomes" id="UP000620124">
    <property type="component" value="Unassembled WGS sequence"/>
</dbReference>
<comment type="caution">
    <text evidence="2">The sequence shown here is derived from an EMBL/GenBank/DDBJ whole genome shotgun (WGS) entry which is preliminary data.</text>
</comment>
<dbReference type="EMBL" id="JACAZI010000006">
    <property type="protein sequence ID" value="KAF7358184.1"/>
    <property type="molecule type" value="Genomic_DNA"/>
</dbReference>
<organism evidence="2 3">
    <name type="scientific">Mycena venus</name>
    <dbReference type="NCBI Taxonomy" id="2733690"/>
    <lineage>
        <taxon>Eukaryota</taxon>
        <taxon>Fungi</taxon>
        <taxon>Dikarya</taxon>
        <taxon>Basidiomycota</taxon>
        <taxon>Agaricomycotina</taxon>
        <taxon>Agaricomycetes</taxon>
        <taxon>Agaricomycetidae</taxon>
        <taxon>Agaricales</taxon>
        <taxon>Marasmiineae</taxon>
        <taxon>Mycenaceae</taxon>
        <taxon>Mycena</taxon>
    </lineage>
</organism>
<name>A0A8H6YFS5_9AGAR</name>
<evidence type="ECO:0008006" key="4">
    <source>
        <dbReference type="Google" id="ProtNLM"/>
    </source>
</evidence>